<feature type="region of interest" description="Disordered" evidence="9">
    <location>
        <begin position="152"/>
        <end position="174"/>
    </location>
</feature>
<dbReference type="InterPro" id="IPR013762">
    <property type="entry name" value="Integrase-like_cat_sf"/>
</dbReference>
<dbReference type="EMBL" id="CADCXV010000114">
    <property type="protein sequence ID" value="CAB0028303.1"/>
    <property type="molecule type" value="Genomic_DNA"/>
</dbReference>
<keyword evidence="4 10" id="KW-1133">Transmembrane helix</keyword>
<protein>
    <recommendedName>
        <fullName evidence="11">Discoidin domain-containing protein</fullName>
    </recommendedName>
</protein>
<keyword evidence="8" id="KW-0325">Glycoprotein</keyword>
<evidence type="ECO:0000256" key="1">
    <source>
        <dbReference type="ARBA" id="ARBA00004479"/>
    </source>
</evidence>
<evidence type="ECO:0000256" key="3">
    <source>
        <dbReference type="ARBA" id="ARBA00022729"/>
    </source>
</evidence>
<feature type="domain" description="Discoidin" evidence="11">
    <location>
        <begin position="383"/>
        <end position="451"/>
    </location>
</feature>
<accession>A0A6H5HWS9</accession>
<feature type="compositionally biased region" description="Pro residues" evidence="9">
    <location>
        <begin position="703"/>
        <end position="712"/>
    </location>
</feature>
<dbReference type="Gene3D" id="2.60.120.1190">
    <property type="match status" value="1"/>
</dbReference>
<keyword evidence="3" id="KW-0732">Signal</keyword>
<evidence type="ECO:0000313" key="12">
    <source>
        <dbReference type="EMBL" id="CAB0028303.1"/>
    </source>
</evidence>
<dbReference type="Pfam" id="PF21114">
    <property type="entry name" value="DDR1-2_DS-like"/>
    <property type="match status" value="1"/>
</dbReference>
<proteinExistence type="predicted"/>
<evidence type="ECO:0000259" key="11">
    <source>
        <dbReference type="Pfam" id="PF21114"/>
    </source>
</evidence>
<dbReference type="GO" id="GO:0015074">
    <property type="term" value="P:DNA integration"/>
    <property type="evidence" value="ECO:0007669"/>
    <property type="project" value="InterPro"/>
</dbReference>
<feature type="transmembrane region" description="Helical" evidence="10">
    <location>
        <begin position="521"/>
        <end position="544"/>
    </location>
</feature>
<keyword evidence="13" id="KW-1185">Reference proteome</keyword>
<dbReference type="GO" id="GO:0016020">
    <property type="term" value="C:membrane"/>
    <property type="evidence" value="ECO:0007669"/>
    <property type="project" value="UniProtKB-SubCell"/>
</dbReference>
<evidence type="ECO:0000256" key="10">
    <source>
        <dbReference type="SAM" id="Phobius"/>
    </source>
</evidence>
<evidence type="ECO:0000256" key="9">
    <source>
        <dbReference type="SAM" id="MobiDB-lite"/>
    </source>
</evidence>
<feature type="compositionally biased region" description="Basic and acidic residues" evidence="9">
    <location>
        <begin position="42"/>
        <end position="53"/>
    </location>
</feature>
<organism evidence="12 13">
    <name type="scientific">Trichogramma brassicae</name>
    <dbReference type="NCBI Taxonomy" id="86971"/>
    <lineage>
        <taxon>Eukaryota</taxon>
        <taxon>Metazoa</taxon>
        <taxon>Ecdysozoa</taxon>
        <taxon>Arthropoda</taxon>
        <taxon>Hexapoda</taxon>
        <taxon>Insecta</taxon>
        <taxon>Pterygota</taxon>
        <taxon>Neoptera</taxon>
        <taxon>Endopterygota</taxon>
        <taxon>Hymenoptera</taxon>
        <taxon>Apocrita</taxon>
        <taxon>Proctotrupomorpha</taxon>
        <taxon>Chalcidoidea</taxon>
        <taxon>Trichogrammatidae</taxon>
        <taxon>Trichogramma</taxon>
    </lineage>
</organism>
<keyword evidence="5 10" id="KW-0472">Membrane</keyword>
<dbReference type="AlphaFoldDB" id="A0A6H5HWS9"/>
<dbReference type="Gene3D" id="1.10.443.10">
    <property type="entry name" value="Intergrase catalytic core"/>
    <property type="match status" value="1"/>
</dbReference>
<evidence type="ECO:0000256" key="5">
    <source>
        <dbReference type="ARBA" id="ARBA00023136"/>
    </source>
</evidence>
<feature type="region of interest" description="Disordered" evidence="9">
    <location>
        <begin position="671"/>
        <end position="690"/>
    </location>
</feature>
<gene>
    <name evidence="12" type="ORF">TBRA_LOCUS500</name>
</gene>
<feature type="region of interest" description="Disordered" evidence="9">
    <location>
        <begin position="698"/>
        <end position="724"/>
    </location>
</feature>
<evidence type="ECO:0000256" key="2">
    <source>
        <dbReference type="ARBA" id="ARBA00022692"/>
    </source>
</evidence>
<evidence type="ECO:0000256" key="6">
    <source>
        <dbReference type="ARBA" id="ARBA00023157"/>
    </source>
</evidence>
<dbReference type="Proteomes" id="UP000479190">
    <property type="component" value="Unassembled WGS sequence"/>
</dbReference>
<reference evidence="12 13" key="1">
    <citation type="submission" date="2020-02" db="EMBL/GenBank/DDBJ databases">
        <authorList>
            <person name="Ferguson B K."/>
        </authorList>
    </citation>
    <scope>NUCLEOTIDE SEQUENCE [LARGE SCALE GENOMIC DNA]</scope>
</reference>
<evidence type="ECO:0000256" key="4">
    <source>
        <dbReference type="ARBA" id="ARBA00022989"/>
    </source>
</evidence>
<keyword evidence="7" id="KW-0233">DNA recombination</keyword>
<keyword evidence="6" id="KW-1015">Disulfide bond</keyword>
<dbReference type="SUPFAM" id="SSF56349">
    <property type="entry name" value="DNA breaking-rejoining enzymes"/>
    <property type="match status" value="1"/>
</dbReference>
<feature type="compositionally biased region" description="Polar residues" evidence="9">
    <location>
        <begin position="674"/>
        <end position="690"/>
    </location>
</feature>
<name>A0A6H5HWS9_9HYME</name>
<feature type="region of interest" description="Disordered" evidence="9">
    <location>
        <begin position="42"/>
        <end position="76"/>
    </location>
</feature>
<dbReference type="InterPro" id="IPR048525">
    <property type="entry name" value="DDR1-2_DS-like"/>
</dbReference>
<dbReference type="InterPro" id="IPR011010">
    <property type="entry name" value="DNA_brk_join_enz"/>
</dbReference>
<dbReference type="GO" id="GO:0003677">
    <property type="term" value="F:DNA binding"/>
    <property type="evidence" value="ECO:0007669"/>
    <property type="project" value="InterPro"/>
</dbReference>
<dbReference type="GO" id="GO:0006310">
    <property type="term" value="P:DNA recombination"/>
    <property type="evidence" value="ECO:0007669"/>
    <property type="project" value="UniProtKB-KW"/>
</dbReference>
<evidence type="ECO:0000256" key="7">
    <source>
        <dbReference type="ARBA" id="ARBA00023172"/>
    </source>
</evidence>
<dbReference type="OrthoDB" id="6071166at2759"/>
<keyword evidence="2 10" id="KW-0812">Transmembrane</keyword>
<evidence type="ECO:0000256" key="8">
    <source>
        <dbReference type="ARBA" id="ARBA00023180"/>
    </source>
</evidence>
<evidence type="ECO:0000313" key="13">
    <source>
        <dbReference type="Proteomes" id="UP000479190"/>
    </source>
</evidence>
<sequence length="1017" mass="112199">MRSFSVDTGAPTDDSIVDICFVSLQVESGLVRWRLVPQAADHHGVDRVDRDRSAPGARHHGQRHPGQIRQRPGRRVRRGLPARVLEAGPGQVGALQRRPRRGDIICASAESRISFENPVLLYNTCVLSGGERLPLARRMYNIIIIFFNKNHTRDSRDHGQSKHLPGGALQPRPARLGQQGALPALQLPSTDRLHEGGAVRLPLQRRHRLVLDAAGRQAQQLGVLRRDLRRPLGQRAAPRAGSAHRRPHRARQLQDELLRLEQGAGLGRLAQRHAQRPAPRGEVRVRSGARVLGRAHLLQQSVHQGRAGRCGLGDRRKSGRRGISASRCDFAAAELEILSSRPIPAAQRHLYGSRGAICVHVIRALRTSCRAISGTIILIWLLVFSELNALFSIGGKYYTGDPIVYDTPEDRVFEFSRNITIKLHHRIGKYVKLRFGFAARWIMISEITFDSDVAHGNFTPESPPTTEAPRLARERGDVAAGGGGGIHGAGGNVNGAVHRELPRHHQIEVPVSTAKQDDPTYMAVIIGVLTAVILLLAVAIFFIVSHHRQRKNFPSPLGTKSAIPQGGLGHANDSTYGTAEKDPSLMGYRVEDLEDRYAGAKLTTLPRELNDRLLGDVRLDDYQEPFHESGSAKYREPHHAAYYGYSTVVIDNKDLHDSVEQSDATYDYAVPMPVNSSAPGSDQDSIFSKSSRGSAKACLQSFFPPPPPPMSAPPSRLGSGSNNLTYSGPPSPDLMMCERNGGRVVGNGGAPGAKRQARDHSLHSYAATIIFVPRTHTHTHMCARTAYTHLSRLRFAREHIEIVQRRRRRRRTCLCAHGLKHVICSRVCIARPRRSRGRAIPGANHMILSRVVYTIFYHTGPKALLAIGVSGACTGYELTSLTLENVEDIDRNLLLVIIPGTKTCVERSFTISEDFYAICKKFMNLRPNDCKCNHLILKYSNGKCSDQPVGINMIGTIPNKIASFLNLANPELYTGHCFRRTAVRLLVEAGGTMTDVKKLAGYPSAHAKIQHRRSSNN</sequence>
<comment type="subcellular location">
    <subcellularLocation>
        <location evidence="1">Membrane</location>
        <topology evidence="1">Single-pass type I membrane protein</topology>
    </subcellularLocation>
</comment>